<gene>
    <name evidence="1" type="ORF">NCTC10723_00297</name>
</gene>
<evidence type="ECO:0008006" key="3">
    <source>
        <dbReference type="Google" id="ProtNLM"/>
    </source>
</evidence>
<keyword evidence="2" id="KW-1185">Reference proteome</keyword>
<protein>
    <recommendedName>
        <fullName evidence="3">Adhesion protein FadA</fullName>
    </recommendedName>
</protein>
<accession>A0A377GV57</accession>
<dbReference type="AlphaFoldDB" id="A0A377GV57"/>
<dbReference type="Proteomes" id="UP000255328">
    <property type="component" value="Unassembled WGS sequence"/>
</dbReference>
<dbReference type="OrthoDB" id="88091at2"/>
<organism evidence="1 2">
    <name type="scientific">Fusobacterium necrogenes</name>
    <dbReference type="NCBI Taxonomy" id="858"/>
    <lineage>
        <taxon>Bacteria</taxon>
        <taxon>Fusobacteriati</taxon>
        <taxon>Fusobacteriota</taxon>
        <taxon>Fusobacteriia</taxon>
        <taxon>Fusobacteriales</taxon>
        <taxon>Fusobacteriaceae</taxon>
        <taxon>Fusobacterium</taxon>
    </lineage>
</organism>
<dbReference type="EMBL" id="UGGU01000003">
    <property type="protein sequence ID" value="STO30867.1"/>
    <property type="molecule type" value="Genomic_DNA"/>
</dbReference>
<name>A0A377GV57_9FUSO</name>
<dbReference type="Gene3D" id="1.20.120.1490">
    <property type="match status" value="1"/>
</dbReference>
<evidence type="ECO:0000313" key="2">
    <source>
        <dbReference type="Proteomes" id="UP000255328"/>
    </source>
</evidence>
<dbReference type="RefSeq" id="WP_115268666.1">
    <property type="nucleotide sequence ID" value="NZ_CASFEE010000017.1"/>
</dbReference>
<sequence>MRYLYMYIFIFISTLNIFGDEELLKHEGVIFIDSLTIEQQEEVTEMRTEFLEGFNELKSKLITIRLETQNEMRKDNPDWEEIKKLNSEYYNLQKSLDDGMEEYKKKVQNIQLKIED</sequence>
<proteinExistence type="predicted"/>
<reference evidence="1 2" key="1">
    <citation type="submission" date="2018-06" db="EMBL/GenBank/DDBJ databases">
        <authorList>
            <consortium name="Pathogen Informatics"/>
            <person name="Doyle S."/>
        </authorList>
    </citation>
    <scope>NUCLEOTIDE SEQUENCE [LARGE SCALE GENOMIC DNA]</scope>
    <source>
        <strain evidence="1 2">NCTC10723</strain>
    </source>
</reference>
<evidence type="ECO:0000313" key="1">
    <source>
        <dbReference type="EMBL" id="STO30867.1"/>
    </source>
</evidence>